<keyword evidence="12" id="KW-1185">Reference proteome</keyword>
<evidence type="ECO:0000313" key="12">
    <source>
        <dbReference type="Proteomes" id="UP000007801"/>
    </source>
</evidence>
<evidence type="ECO:0000259" key="10">
    <source>
        <dbReference type="Pfam" id="PF05649"/>
    </source>
</evidence>
<dbReference type="HOGENOM" id="CLU_006187_9_1_1"/>
<evidence type="ECO:0000256" key="6">
    <source>
        <dbReference type="ARBA" id="ARBA00022801"/>
    </source>
</evidence>
<dbReference type="InterPro" id="IPR024079">
    <property type="entry name" value="MetalloPept_cat_dom_sf"/>
</dbReference>
<dbReference type="Gene3D" id="3.40.390.10">
    <property type="entry name" value="Collagenase (Catalytic Domain)"/>
    <property type="match status" value="1"/>
</dbReference>
<dbReference type="InParanoid" id="B3MEN1"/>
<evidence type="ECO:0000256" key="8">
    <source>
        <dbReference type="ARBA" id="ARBA00023049"/>
    </source>
</evidence>
<protein>
    <submittedName>
        <fullName evidence="11">Uncharacterized protein</fullName>
    </submittedName>
</protein>
<dbReference type="Proteomes" id="UP000007801">
    <property type="component" value="Unassembled WGS sequence"/>
</dbReference>
<keyword evidence="5" id="KW-0479">Metal-binding</keyword>
<feature type="domain" description="Peptidase M13 N-terminal" evidence="10">
    <location>
        <begin position="30"/>
        <end position="352"/>
    </location>
</feature>
<evidence type="ECO:0000256" key="4">
    <source>
        <dbReference type="ARBA" id="ARBA00022670"/>
    </source>
</evidence>
<comment type="cofactor">
    <cofactor evidence="1">
        <name>Zn(2+)</name>
        <dbReference type="ChEBI" id="CHEBI:29105"/>
    </cofactor>
</comment>
<evidence type="ECO:0000256" key="2">
    <source>
        <dbReference type="ARBA" id="ARBA00004401"/>
    </source>
</evidence>
<dbReference type="PANTHER" id="PTHR11733:SF241">
    <property type="entry name" value="GH26575P-RELATED"/>
    <property type="match status" value="1"/>
</dbReference>
<keyword evidence="7" id="KW-0862">Zinc</keyword>
<keyword evidence="8" id="KW-0482">Metalloprotease</keyword>
<dbReference type="SMR" id="B3MEN1"/>
<dbReference type="GO" id="GO:0005886">
    <property type="term" value="C:plasma membrane"/>
    <property type="evidence" value="ECO:0007669"/>
    <property type="project" value="TreeGrafter"/>
</dbReference>
<dbReference type="eggNOG" id="KOG3624">
    <property type="taxonomic scope" value="Eukaryota"/>
</dbReference>
<comment type="similarity">
    <text evidence="3">Belongs to the peptidase M13 family.</text>
</comment>
<dbReference type="SUPFAM" id="SSF55486">
    <property type="entry name" value="Metalloproteases ('zincins'), catalytic domain"/>
    <property type="match status" value="1"/>
</dbReference>
<evidence type="ECO:0000256" key="3">
    <source>
        <dbReference type="ARBA" id="ARBA00007357"/>
    </source>
</evidence>
<keyword evidence="6 11" id="KW-0378">Hydrolase</keyword>
<dbReference type="FunCoup" id="B3MEN1">
    <property type="interactions" value="11"/>
</dbReference>
<dbReference type="Gene3D" id="1.10.1380.10">
    <property type="entry name" value="Neutral endopeptidase , domain2"/>
    <property type="match status" value="1"/>
</dbReference>
<name>B3MEN1_DROAN</name>
<keyword evidence="4" id="KW-0645">Protease</keyword>
<comment type="subcellular location">
    <subcellularLocation>
        <location evidence="2">Cell membrane</location>
        <topology evidence="2">Single-pass type II membrane protein</topology>
    </subcellularLocation>
</comment>
<accession>B3MEN1</accession>
<dbReference type="KEGG" id="dan:6495366"/>
<dbReference type="GO" id="GO:0016485">
    <property type="term" value="P:protein processing"/>
    <property type="evidence" value="ECO:0007669"/>
    <property type="project" value="TreeGrafter"/>
</dbReference>
<evidence type="ECO:0000256" key="5">
    <source>
        <dbReference type="ARBA" id="ARBA00022723"/>
    </source>
</evidence>
<evidence type="ECO:0000256" key="7">
    <source>
        <dbReference type="ARBA" id="ARBA00022833"/>
    </source>
</evidence>
<dbReference type="GeneID" id="6495366"/>
<dbReference type="InterPro" id="IPR018497">
    <property type="entry name" value="Peptidase_M13_C"/>
</dbReference>
<dbReference type="EMBL" id="CH902619">
    <property type="protein sequence ID" value="EDV35495.2"/>
    <property type="molecule type" value="Genomic_DNA"/>
</dbReference>
<evidence type="ECO:0000256" key="1">
    <source>
        <dbReference type="ARBA" id="ARBA00001947"/>
    </source>
</evidence>
<feature type="domain" description="Peptidase M13 C-terminal" evidence="9">
    <location>
        <begin position="422"/>
        <end position="596"/>
    </location>
</feature>
<dbReference type="InterPro" id="IPR000718">
    <property type="entry name" value="Peptidase_M13"/>
</dbReference>
<proteinExistence type="inferred from homology"/>
<dbReference type="Pfam" id="PF05649">
    <property type="entry name" value="Peptidase_M13_N"/>
    <property type="match status" value="1"/>
</dbReference>
<sequence>MALECIRADMDISSLTALQIHKNMNRSADPCTDFWSYACGGFANASEYVDNFEWVEDLYATSMREFLESQVEDSQSPLLLKQMRTYYKACTTDTLYWTWDDIPEPFRHWTSKLDSSRGHGLNGVFFDERVDVATNDSLQLVVQIQMPQLSTRYSVQRALGIIKKYPWEHKDEMIQLAGNLRRLEDKHRLQEPIVLTWRVKELSQQIPQVPWTSIMRDILGIDPGQLDNLLFEVSDVDYLREMGQLLATTDPGALNQYLKLRQLILIKETEPPKRNPKACIHHMRALLPLGMEYIYDTFLYKNRKQDTLKLQEILRSLKATFGKYLNGNRLGVTLDQLDYLKAKLNGMKIKIGNLPEDMSPEFYDNHYHSANFSESSFLKNLIEALALRTRLQHEGLLQPGSRLDLRRYYVNDDVVKARTSPFYENERNTITVPMLFLQWPLFDHRQHFIFHGSLLQGVLGHEMSHGFEQEGILFDAAGNESPIGLEIRESPAFQDALKCVQQKPFVSLKERLADLNGLQLAYDGFFDLNHDSRKFEYRPYAFEAEFAAPQLFFLSYAQFFCGLLPPVIAHDRDDERVNVSVGYLRQFAYDFKCEPSTGQSHPICEMWRPREESMSG</sequence>
<gene>
    <name evidence="11" type="primary">Dana\GF12516</name>
    <name evidence="11" type="synonym">dana_GLEANR_12533</name>
    <name evidence="11" type="ORF">GF12516</name>
</gene>
<dbReference type="MEROPS" id="M13.A03"/>
<dbReference type="OrthoDB" id="8048565at2759"/>
<reference evidence="11 12" key="1">
    <citation type="journal article" date="2007" name="Nature">
        <title>Evolution of genes and genomes on the Drosophila phylogeny.</title>
        <authorList>
            <consortium name="Drosophila 12 Genomes Consortium"/>
            <person name="Clark A.G."/>
            <person name="Eisen M.B."/>
            <person name="Smith D.R."/>
            <person name="Bergman C.M."/>
            <person name="Oliver B."/>
            <person name="Markow T.A."/>
            <person name="Kaufman T.C."/>
            <person name="Kellis M."/>
            <person name="Gelbart W."/>
            <person name="Iyer V.N."/>
            <person name="Pollard D.A."/>
            <person name="Sackton T.B."/>
            <person name="Larracuente A.M."/>
            <person name="Singh N.D."/>
            <person name="Abad J.P."/>
            <person name="Abt D.N."/>
            <person name="Adryan B."/>
            <person name="Aguade M."/>
            <person name="Akashi H."/>
            <person name="Anderson W.W."/>
            <person name="Aquadro C.F."/>
            <person name="Ardell D.H."/>
            <person name="Arguello R."/>
            <person name="Artieri C.G."/>
            <person name="Barbash D.A."/>
            <person name="Barker D."/>
            <person name="Barsanti P."/>
            <person name="Batterham P."/>
            <person name="Batzoglou S."/>
            <person name="Begun D."/>
            <person name="Bhutkar A."/>
            <person name="Blanco E."/>
            <person name="Bosak S.A."/>
            <person name="Bradley R.K."/>
            <person name="Brand A.D."/>
            <person name="Brent M.R."/>
            <person name="Brooks A.N."/>
            <person name="Brown R.H."/>
            <person name="Butlin R.K."/>
            <person name="Caggese C."/>
            <person name="Calvi B.R."/>
            <person name="Bernardo de Carvalho A."/>
            <person name="Caspi A."/>
            <person name="Castrezana S."/>
            <person name="Celniker S.E."/>
            <person name="Chang J.L."/>
            <person name="Chapple C."/>
            <person name="Chatterji S."/>
            <person name="Chinwalla A."/>
            <person name="Civetta A."/>
            <person name="Clifton S.W."/>
            <person name="Comeron J.M."/>
            <person name="Costello J.C."/>
            <person name="Coyne J.A."/>
            <person name="Daub J."/>
            <person name="David R.G."/>
            <person name="Delcher A.L."/>
            <person name="Delehaunty K."/>
            <person name="Do C.B."/>
            <person name="Ebling H."/>
            <person name="Edwards K."/>
            <person name="Eickbush T."/>
            <person name="Evans J.D."/>
            <person name="Filipski A."/>
            <person name="Findeiss S."/>
            <person name="Freyhult E."/>
            <person name="Fulton L."/>
            <person name="Fulton R."/>
            <person name="Garcia A.C."/>
            <person name="Gardiner A."/>
            <person name="Garfield D.A."/>
            <person name="Garvin B.E."/>
            <person name="Gibson G."/>
            <person name="Gilbert D."/>
            <person name="Gnerre S."/>
            <person name="Godfrey J."/>
            <person name="Good R."/>
            <person name="Gotea V."/>
            <person name="Gravely B."/>
            <person name="Greenberg A.J."/>
            <person name="Griffiths-Jones S."/>
            <person name="Gross S."/>
            <person name="Guigo R."/>
            <person name="Gustafson E.A."/>
            <person name="Haerty W."/>
            <person name="Hahn M.W."/>
            <person name="Halligan D.L."/>
            <person name="Halpern A.L."/>
            <person name="Halter G.M."/>
            <person name="Han M.V."/>
            <person name="Heger A."/>
            <person name="Hillier L."/>
            <person name="Hinrichs A.S."/>
            <person name="Holmes I."/>
            <person name="Hoskins R.A."/>
            <person name="Hubisz M.J."/>
            <person name="Hultmark D."/>
            <person name="Huntley M.A."/>
            <person name="Jaffe D.B."/>
            <person name="Jagadeeshan S."/>
            <person name="Jeck W.R."/>
            <person name="Johnson J."/>
            <person name="Jones C.D."/>
            <person name="Jordan W.C."/>
            <person name="Karpen G.H."/>
            <person name="Kataoka E."/>
            <person name="Keightley P.D."/>
            <person name="Kheradpour P."/>
            <person name="Kirkness E.F."/>
            <person name="Koerich L.B."/>
            <person name="Kristiansen K."/>
            <person name="Kudrna D."/>
            <person name="Kulathinal R.J."/>
            <person name="Kumar S."/>
            <person name="Kwok R."/>
            <person name="Lander E."/>
            <person name="Langley C.H."/>
            <person name="Lapoint R."/>
            <person name="Lazzaro B.P."/>
            <person name="Lee S.J."/>
            <person name="Levesque L."/>
            <person name="Li R."/>
            <person name="Lin C.F."/>
            <person name="Lin M.F."/>
            <person name="Lindblad-Toh K."/>
            <person name="Llopart A."/>
            <person name="Long M."/>
            <person name="Low L."/>
            <person name="Lozovsky E."/>
            <person name="Lu J."/>
            <person name="Luo M."/>
            <person name="Machado C.A."/>
            <person name="Makalowski W."/>
            <person name="Marzo M."/>
            <person name="Matsuda M."/>
            <person name="Matzkin L."/>
            <person name="McAllister B."/>
            <person name="McBride C.S."/>
            <person name="McKernan B."/>
            <person name="McKernan K."/>
            <person name="Mendez-Lago M."/>
            <person name="Minx P."/>
            <person name="Mollenhauer M.U."/>
            <person name="Montooth K."/>
            <person name="Mount S.M."/>
            <person name="Mu X."/>
            <person name="Myers E."/>
            <person name="Negre B."/>
            <person name="Newfeld S."/>
            <person name="Nielsen R."/>
            <person name="Noor M.A."/>
            <person name="O'Grady P."/>
            <person name="Pachter L."/>
            <person name="Papaceit M."/>
            <person name="Parisi M.J."/>
            <person name="Parisi M."/>
            <person name="Parts L."/>
            <person name="Pedersen J.S."/>
            <person name="Pesole G."/>
            <person name="Phillippy A.M."/>
            <person name="Ponting C.P."/>
            <person name="Pop M."/>
            <person name="Porcelli D."/>
            <person name="Powell J.R."/>
            <person name="Prohaska S."/>
            <person name="Pruitt K."/>
            <person name="Puig M."/>
            <person name="Quesneville H."/>
            <person name="Ram K.R."/>
            <person name="Rand D."/>
            <person name="Rasmussen M.D."/>
            <person name="Reed L.K."/>
            <person name="Reenan R."/>
            <person name="Reily A."/>
            <person name="Remington K.A."/>
            <person name="Rieger T.T."/>
            <person name="Ritchie M.G."/>
            <person name="Robin C."/>
            <person name="Rogers Y.H."/>
            <person name="Rohde C."/>
            <person name="Rozas J."/>
            <person name="Rubenfield M.J."/>
            <person name="Ruiz A."/>
            <person name="Russo S."/>
            <person name="Salzberg S.L."/>
            <person name="Sanchez-Gracia A."/>
            <person name="Saranga D.J."/>
            <person name="Sato H."/>
            <person name="Schaeffer S.W."/>
            <person name="Schatz M.C."/>
            <person name="Schlenke T."/>
            <person name="Schwartz R."/>
            <person name="Segarra C."/>
            <person name="Singh R.S."/>
            <person name="Sirot L."/>
            <person name="Sirota M."/>
            <person name="Sisneros N.B."/>
            <person name="Smith C.D."/>
            <person name="Smith T.F."/>
            <person name="Spieth J."/>
            <person name="Stage D.E."/>
            <person name="Stark A."/>
            <person name="Stephan W."/>
            <person name="Strausberg R.L."/>
            <person name="Strempel S."/>
            <person name="Sturgill D."/>
            <person name="Sutton G."/>
            <person name="Sutton G.G."/>
            <person name="Tao W."/>
            <person name="Teichmann S."/>
            <person name="Tobari Y.N."/>
            <person name="Tomimura Y."/>
            <person name="Tsolas J.M."/>
            <person name="Valente V.L."/>
            <person name="Venter E."/>
            <person name="Venter J.C."/>
            <person name="Vicario S."/>
            <person name="Vieira F.G."/>
            <person name="Vilella A.J."/>
            <person name="Villasante A."/>
            <person name="Walenz B."/>
            <person name="Wang J."/>
            <person name="Wasserman M."/>
            <person name="Watts T."/>
            <person name="Wilson D."/>
            <person name="Wilson R.K."/>
            <person name="Wing R.A."/>
            <person name="Wolfner M.F."/>
            <person name="Wong A."/>
            <person name="Wong G.K."/>
            <person name="Wu C.I."/>
            <person name="Wu G."/>
            <person name="Yamamoto D."/>
            <person name="Yang H.P."/>
            <person name="Yang S.P."/>
            <person name="Yorke J.A."/>
            <person name="Yoshida K."/>
            <person name="Zdobnov E."/>
            <person name="Zhang P."/>
            <person name="Zhang Y."/>
            <person name="Zimin A.V."/>
            <person name="Baldwin J."/>
            <person name="Abdouelleil A."/>
            <person name="Abdulkadir J."/>
            <person name="Abebe A."/>
            <person name="Abera B."/>
            <person name="Abreu J."/>
            <person name="Acer S.C."/>
            <person name="Aftuck L."/>
            <person name="Alexander A."/>
            <person name="An P."/>
            <person name="Anderson E."/>
            <person name="Anderson S."/>
            <person name="Arachi H."/>
            <person name="Azer M."/>
            <person name="Bachantsang P."/>
            <person name="Barry A."/>
            <person name="Bayul T."/>
            <person name="Berlin A."/>
            <person name="Bessette D."/>
            <person name="Bloom T."/>
            <person name="Blye J."/>
            <person name="Boguslavskiy L."/>
            <person name="Bonnet C."/>
            <person name="Boukhgalter B."/>
            <person name="Bourzgui I."/>
            <person name="Brown A."/>
            <person name="Cahill P."/>
            <person name="Channer S."/>
            <person name="Cheshatsang Y."/>
            <person name="Chuda L."/>
            <person name="Citroen M."/>
            <person name="Collymore A."/>
            <person name="Cooke P."/>
            <person name="Costello M."/>
            <person name="D'Aco K."/>
            <person name="Daza R."/>
            <person name="De Haan G."/>
            <person name="DeGray S."/>
            <person name="DeMaso C."/>
            <person name="Dhargay N."/>
            <person name="Dooley K."/>
            <person name="Dooley E."/>
            <person name="Doricent M."/>
            <person name="Dorje P."/>
            <person name="Dorjee K."/>
            <person name="Dupes A."/>
            <person name="Elong R."/>
            <person name="Falk J."/>
            <person name="Farina A."/>
            <person name="Faro S."/>
            <person name="Ferguson D."/>
            <person name="Fisher S."/>
            <person name="Foley C.D."/>
            <person name="Franke A."/>
            <person name="Friedrich D."/>
            <person name="Gadbois L."/>
            <person name="Gearin G."/>
            <person name="Gearin C.R."/>
            <person name="Giannoukos G."/>
            <person name="Goode T."/>
            <person name="Graham J."/>
            <person name="Grandbois E."/>
            <person name="Grewal S."/>
            <person name="Gyaltsen K."/>
            <person name="Hafez N."/>
            <person name="Hagos B."/>
            <person name="Hall J."/>
            <person name="Henson C."/>
            <person name="Hollinger A."/>
            <person name="Honan T."/>
            <person name="Huard M.D."/>
            <person name="Hughes L."/>
            <person name="Hurhula B."/>
            <person name="Husby M.E."/>
            <person name="Kamat A."/>
            <person name="Kanga B."/>
            <person name="Kashin S."/>
            <person name="Khazanovich D."/>
            <person name="Kisner P."/>
            <person name="Lance K."/>
            <person name="Lara M."/>
            <person name="Lee W."/>
            <person name="Lennon N."/>
            <person name="Letendre F."/>
            <person name="LeVine R."/>
            <person name="Lipovsky A."/>
            <person name="Liu X."/>
            <person name="Liu J."/>
            <person name="Liu S."/>
            <person name="Lokyitsang T."/>
            <person name="Lokyitsang Y."/>
            <person name="Lubonja R."/>
            <person name="Lui A."/>
            <person name="MacDonald P."/>
            <person name="Magnisalis V."/>
            <person name="Maru K."/>
            <person name="Matthews C."/>
            <person name="McCusker W."/>
            <person name="McDonough S."/>
            <person name="Mehta T."/>
            <person name="Meldrim J."/>
            <person name="Meneus L."/>
            <person name="Mihai O."/>
            <person name="Mihalev A."/>
            <person name="Mihova T."/>
            <person name="Mittelman R."/>
            <person name="Mlenga V."/>
            <person name="Montmayeur A."/>
            <person name="Mulrain L."/>
            <person name="Navidi A."/>
            <person name="Naylor J."/>
            <person name="Negash T."/>
            <person name="Nguyen T."/>
            <person name="Nguyen N."/>
            <person name="Nicol R."/>
            <person name="Norbu C."/>
            <person name="Norbu N."/>
            <person name="Novod N."/>
            <person name="O'Neill B."/>
            <person name="Osman S."/>
            <person name="Markiewicz E."/>
            <person name="Oyono O.L."/>
            <person name="Patti C."/>
            <person name="Phunkhang P."/>
            <person name="Pierre F."/>
            <person name="Priest M."/>
            <person name="Raghuraman S."/>
            <person name="Rege F."/>
            <person name="Reyes R."/>
            <person name="Rise C."/>
            <person name="Rogov P."/>
            <person name="Ross K."/>
            <person name="Ryan E."/>
            <person name="Settipalli S."/>
            <person name="Shea T."/>
            <person name="Sherpa N."/>
            <person name="Shi L."/>
            <person name="Shih D."/>
            <person name="Sparrow T."/>
            <person name="Spaulding J."/>
            <person name="Stalker J."/>
            <person name="Stange-Thomann N."/>
            <person name="Stavropoulos S."/>
            <person name="Stone C."/>
            <person name="Strader C."/>
            <person name="Tesfaye S."/>
            <person name="Thomson T."/>
            <person name="Thoulutsang Y."/>
            <person name="Thoulutsang D."/>
            <person name="Topham K."/>
            <person name="Topping I."/>
            <person name="Tsamla T."/>
            <person name="Vassiliev H."/>
            <person name="Vo A."/>
            <person name="Wangchuk T."/>
            <person name="Wangdi T."/>
            <person name="Weiand M."/>
            <person name="Wilkinson J."/>
            <person name="Wilson A."/>
            <person name="Yadav S."/>
            <person name="Young G."/>
            <person name="Yu Q."/>
            <person name="Zembek L."/>
            <person name="Zhong D."/>
            <person name="Zimmer A."/>
            <person name="Zwirko Z."/>
            <person name="Jaffe D.B."/>
            <person name="Alvarez P."/>
            <person name="Brockman W."/>
            <person name="Butler J."/>
            <person name="Chin C."/>
            <person name="Gnerre S."/>
            <person name="Grabherr M."/>
            <person name="Kleber M."/>
            <person name="Mauceli E."/>
            <person name="MacCallum I."/>
        </authorList>
    </citation>
    <scope>NUCLEOTIDE SEQUENCE [LARGE SCALE GENOMIC DNA]</scope>
    <source>
        <strain evidence="12">Tucson 14024-0371.13</strain>
    </source>
</reference>
<organism evidence="11 12">
    <name type="scientific">Drosophila ananassae</name>
    <name type="common">Fruit fly</name>
    <dbReference type="NCBI Taxonomy" id="7217"/>
    <lineage>
        <taxon>Eukaryota</taxon>
        <taxon>Metazoa</taxon>
        <taxon>Ecdysozoa</taxon>
        <taxon>Arthropoda</taxon>
        <taxon>Hexapoda</taxon>
        <taxon>Insecta</taxon>
        <taxon>Pterygota</taxon>
        <taxon>Neoptera</taxon>
        <taxon>Endopterygota</taxon>
        <taxon>Diptera</taxon>
        <taxon>Brachycera</taxon>
        <taxon>Muscomorpha</taxon>
        <taxon>Ephydroidea</taxon>
        <taxon>Drosophilidae</taxon>
        <taxon>Drosophila</taxon>
        <taxon>Sophophora</taxon>
    </lineage>
</organism>
<dbReference type="PANTHER" id="PTHR11733">
    <property type="entry name" value="ZINC METALLOPROTEASE FAMILY M13 NEPRILYSIN-RELATED"/>
    <property type="match status" value="1"/>
</dbReference>
<dbReference type="Pfam" id="PF01431">
    <property type="entry name" value="Peptidase_M13"/>
    <property type="match status" value="1"/>
</dbReference>
<dbReference type="InterPro" id="IPR008753">
    <property type="entry name" value="Peptidase_M13_N"/>
</dbReference>
<evidence type="ECO:0000313" key="11">
    <source>
        <dbReference type="EMBL" id="EDV35495.2"/>
    </source>
</evidence>
<dbReference type="PROSITE" id="PS51885">
    <property type="entry name" value="NEPRILYSIN"/>
    <property type="match status" value="1"/>
</dbReference>
<dbReference type="AlphaFoldDB" id="B3MEN1"/>
<dbReference type="InterPro" id="IPR042089">
    <property type="entry name" value="Peptidase_M13_dom_2"/>
</dbReference>
<evidence type="ECO:0000259" key="9">
    <source>
        <dbReference type="Pfam" id="PF01431"/>
    </source>
</evidence>
<dbReference type="GO" id="GO:0004222">
    <property type="term" value="F:metalloendopeptidase activity"/>
    <property type="evidence" value="ECO:0007669"/>
    <property type="project" value="InterPro"/>
</dbReference>